<evidence type="ECO:0000313" key="1">
    <source>
        <dbReference type="EMBL" id="PRQ45573.1"/>
    </source>
</evidence>
<dbReference type="Proteomes" id="UP000238479">
    <property type="component" value="Chromosome 3"/>
</dbReference>
<dbReference type="Gramene" id="PRQ45573">
    <property type="protein sequence ID" value="PRQ45573"/>
    <property type="gene ID" value="RchiOBHm_Chr3g0492871"/>
</dbReference>
<gene>
    <name evidence="1" type="ORF">RchiOBHm_Chr3g0492871</name>
</gene>
<dbReference type="AlphaFoldDB" id="A0A2P6RGL2"/>
<organism evidence="1 2">
    <name type="scientific">Rosa chinensis</name>
    <name type="common">China rose</name>
    <dbReference type="NCBI Taxonomy" id="74649"/>
    <lineage>
        <taxon>Eukaryota</taxon>
        <taxon>Viridiplantae</taxon>
        <taxon>Streptophyta</taxon>
        <taxon>Embryophyta</taxon>
        <taxon>Tracheophyta</taxon>
        <taxon>Spermatophyta</taxon>
        <taxon>Magnoliopsida</taxon>
        <taxon>eudicotyledons</taxon>
        <taxon>Gunneridae</taxon>
        <taxon>Pentapetalae</taxon>
        <taxon>rosids</taxon>
        <taxon>fabids</taxon>
        <taxon>Rosales</taxon>
        <taxon>Rosaceae</taxon>
        <taxon>Rosoideae</taxon>
        <taxon>Rosoideae incertae sedis</taxon>
        <taxon>Rosa</taxon>
    </lineage>
</organism>
<sequence length="40" mass="4465">MGLSWFLGSFTKALRGSLSKHVIRSNMGYILCMSKVRCDA</sequence>
<name>A0A2P6RGL2_ROSCH</name>
<reference evidence="1 2" key="1">
    <citation type="journal article" date="2018" name="Nat. Genet.">
        <title>The Rosa genome provides new insights in the design of modern roses.</title>
        <authorList>
            <person name="Bendahmane M."/>
        </authorList>
    </citation>
    <scope>NUCLEOTIDE SEQUENCE [LARGE SCALE GENOMIC DNA]</scope>
    <source>
        <strain evidence="2">cv. Old Blush</strain>
    </source>
</reference>
<keyword evidence="2" id="KW-1185">Reference proteome</keyword>
<protein>
    <submittedName>
        <fullName evidence="1">Uncharacterized protein</fullName>
    </submittedName>
</protein>
<accession>A0A2P6RGL2</accession>
<dbReference type="EMBL" id="PDCK01000041">
    <property type="protein sequence ID" value="PRQ45573.1"/>
    <property type="molecule type" value="Genomic_DNA"/>
</dbReference>
<proteinExistence type="predicted"/>
<comment type="caution">
    <text evidence="1">The sequence shown here is derived from an EMBL/GenBank/DDBJ whole genome shotgun (WGS) entry which is preliminary data.</text>
</comment>
<evidence type="ECO:0000313" key="2">
    <source>
        <dbReference type="Proteomes" id="UP000238479"/>
    </source>
</evidence>